<evidence type="ECO:0000313" key="3">
    <source>
        <dbReference type="Proteomes" id="UP000796880"/>
    </source>
</evidence>
<comment type="caution">
    <text evidence="2">The sequence shown here is derived from an EMBL/GenBank/DDBJ whole genome shotgun (WGS) entry which is preliminary data.</text>
</comment>
<keyword evidence="3" id="KW-1185">Reference proteome</keyword>
<dbReference type="Proteomes" id="UP000796880">
    <property type="component" value="Unassembled WGS sequence"/>
</dbReference>
<gene>
    <name evidence="2" type="ORF">FNV43_RR08140</name>
</gene>
<feature type="region of interest" description="Disordered" evidence="1">
    <location>
        <begin position="1"/>
        <end position="29"/>
    </location>
</feature>
<organism evidence="2 3">
    <name type="scientific">Rhamnella rubrinervis</name>
    <dbReference type="NCBI Taxonomy" id="2594499"/>
    <lineage>
        <taxon>Eukaryota</taxon>
        <taxon>Viridiplantae</taxon>
        <taxon>Streptophyta</taxon>
        <taxon>Embryophyta</taxon>
        <taxon>Tracheophyta</taxon>
        <taxon>Spermatophyta</taxon>
        <taxon>Magnoliopsida</taxon>
        <taxon>eudicotyledons</taxon>
        <taxon>Gunneridae</taxon>
        <taxon>Pentapetalae</taxon>
        <taxon>rosids</taxon>
        <taxon>fabids</taxon>
        <taxon>Rosales</taxon>
        <taxon>Rhamnaceae</taxon>
        <taxon>rhamnoid group</taxon>
        <taxon>Rhamneae</taxon>
        <taxon>Rhamnella</taxon>
    </lineage>
</organism>
<protein>
    <submittedName>
        <fullName evidence="2">Uncharacterized protein</fullName>
    </submittedName>
</protein>
<sequence length="95" mass="10192">MDPSGGSPIVHTDPVEPVGGSPTIHTDPGERSIVVYTGSLHTPPPHHALVASTLGRKFRRLVKGVTRYGRVPKKSAMLTTPYTPLQDSDTSFHPP</sequence>
<reference evidence="2" key="1">
    <citation type="submission" date="2020-03" db="EMBL/GenBank/DDBJ databases">
        <title>A high-quality chromosome-level genome assembly of a woody plant with both climbing and erect habits, Rhamnella rubrinervis.</title>
        <authorList>
            <person name="Lu Z."/>
            <person name="Yang Y."/>
            <person name="Zhu X."/>
            <person name="Sun Y."/>
        </authorList>
    </citation>
    <scope>NUCLEOTIDE SEQUENCE</scope>
    <source>
        <strain evidence="2">BYM</strain>
        <tissue evidence="2">Leaf</tissue>
    </source>
</reference>
<accession>A0A8K0MN39</accession>
<dbReference type="AlphaFoldDB" id="A0A8K0MN39"/>
<dbReference type="EMBL" id="VOIH02000003">
    <property type="protein sequence ID" value="KAF3452044.1"/>
    <property type="molecule type" value="Genomic_DNA"/>
</dbReference>
<evidence type="ECO:0000313" key="2">
    <source>
        <dbReference type="EMBL" id="KAF3452044.1"/>
    </source>
</evidence>
<evidence type="ECO:0000256" key="1">
    <source>
        <dbReference type="SAM" id="MobiDB-lite"/>
    </source>
</evidence>
<name>A0A8K0MN39_9ROSA</name>
<proteinExistence type="predicted"/>